<comment type="similarity">
    <text evidence="1">Belongs to the avfA family.</text>
</comment>
<protein>
    <recommendedName>
        <fullName evidence="2">NAD(P)-binding domain-containing protein</fullName>
    </recommendedName>
</protein>
<dbReference type="PANTHER" id="PTHR15020:SF50">
    <property type="entry name" value="UPF0659 PROTEIN YMR090W"/>
    <property type="match status" value="1"/>
</dbReference>
<keyword evidence="4" id="KW-1185">Reference proteome</keyword>
<evidence type="ECO:0000313" key="3">
    <source>
        <dbReference type="EMBL" id="KAJ9662394.1"/>
    </source>
</evidence>
<organism evidence="3 4">
    <name type="scientific">Coniosporium apollinis</name>
    <dbReference type="NCBI Taxonomy" id="61459"/>
    <lineage>
        <taxon>Eukaryota</taxon>
        <taxon>Fungi</taxon>
        <taxon>Dikarya</taxon>
        <taxon>Ascomycota</taxon>
        <taxon>Pezizomycotina</taxon>
        <taxon>Dothideomycetes</taxon>
        <taxon>Dothideomycetes incertae sedis</taxon>
        <taxon>Coniosporium</taxon>
    </lineage>
</organism>
<reference evidence="3" key="1">
    <citation type="submission" date="2022-10" db="EMBL/GenBank/DDBJ databases">
        <title>Culturing micro-colonial fungi from biological soil crusts in the Mojave desert and describing Neophaeococcomyces mojavensis, and introducing the new genera and species Taxawa tesnikishii.</title>
        <authorList>
            <person name="Kurbessoian T."/>
            <person name="Stajich J.E."/>
        </authorList>
    </citation>
    <scope>NUCLEOTIDE SEQUENCE</scope>
    <source>
        <strain evidence="3">TK_1</strain>
    </source>
</reference>
<dbReference type="SUPFAM" id="SSF51735">
    <property type="entry name" value="NAD(P)-binding Rossmann-fold domains"/>
    <property type="match status" value="1"/>
</dbReference>
<evidence type="ECO:0000259" key="2">
    <source>
        <dbReference type="Pfam" id="PF13460"/>
    </source>
</evidence>
<feature type="domain" description="NAD(P)-binding" evidence="2">
    <location>
        <begin position="9"/>
        <end position="220"/>
    </location>
</feature>
<evidence type="ECO:0000313" key="4">
    <source>
        <dbReference type="Proteomes" id="UP001172684"/>
    </source>
</evidence>
<gene>
    <name evidence="3" type="ORF">H2201_006103</name>
</gene>
<name>A0ABQ9NMX8_9PEZI</name>
<evidence type="ECO:0000256" key="1">
    <source>
        <dbReference type="ARBA" id="ARBA00038376"/>
    </source>
</evidence>
<dbReference type="PANTHER" id="PTHR15020">
    <property type="entry name" value="FLAVIN REDUCTASE-RELATED"/>
    <property type="match status" value="1"/>
</dbReference>
<dbReference type="Pfam" id="PF13460">
    <property type="entry name" value="NAD_binding_10"/>
    <property type="match status" value="1"/>
</dbReference>
<comment type="caution">
    <text evidence="3">The sequence shown here is derived from an EMBL/GenBank/DDBJ whole genome shotgun (WGS) entry which is preliminary data.</text>
</comment>
<dbReference type="Proteomes" id="UP001172684">
    <property type="component" value="Unassembled WGS sequence"/>
</dbReference>
<dbReference type="InterPro" id="IPR036291">
    <property type="entry name" value="NAD(P)-bd_dom_sf"/>
</dbReference>
<accession>A0ABQ9NMX8</accession>
<proteinExistence type="inferred from homology"/>
<sequence>MSQRVLLIGGHGKISQLVTPMLLSRSWAVTSLIRDTAQEPTILKLGANQPGKLDVLVRSLEEVKSEDEAKDVIDQVKPDWVIWSAGAGGKGGPSRTFAIDRDAASYFIRASAATPAVKKFIMISYLGSRRNKAPWWSDDEWANTQKTNQGALKNYFEAKVTADEVLTACALKRKDFVAVDLRPGMLTEEPAGKVQLGKTKAGGTTSRASVAEAIVACLENERARGWLDILDGDEDIKEAVERCAREGVDCVEGEDLERIKGLV</sequence>
<dbReference type="InterPro" id="IPR016040">
    <property type="entry name" value="NAD(P)-bd_dom"/>
</dbReference>
<dbReference type="Gene3D" id="3.40.50.720">
    <property type="entry name" value="NAD(P)-binding Rossmann-like Domain"/>
    <property type="match status" value="1"/>
</dbReference>
<dbReference type="EMBL" id="JAPDRL010000050">
    <property type="protein sequence ID" value="KAJ9662394.1"/>
    <property type="molecule type" value="Genomic_DNA"/>
</dbReference>